<evidence type="ECO:0000256" key="1">
    <source>
        <dbReference type="ARBA" id="ARBA00009437"/>
    </source>
</evidence>
<evidence type="ECO:0000256" key="4">
    <source>
        <dbReference type="ARBA" id="ARBA00023163"/>
    </source>
</evidence>
<dbReference type="InterPro" id="IPR036388">
    <property type="entry name" value="WH-like_DNA-bd_sf"/>
</dbReference>
<dbReference type="GO" id="GO:0006508">
    <property type="term" value="P:proteolysis"/>
    <property type="evidence" value="ECO:0007669"/>
    <property type="project" value="UniProtKB-KW"/>
</dbReference>
<dbReference type="PANTHER" id="PTHR30346">
    <property type="entry name" value="TRANSCRIPTIONAL DUAL REGULATOR HCAR-RELATED"/>
    <property type="match status" value="1"/>
</dbReference>
<keyword evidence="2" id="KW-0805">Transcription regulation</keyword>
<dbReference type="Proteomes" id="UP000195633">
    <property type="component" value="Chromosome"/>
</dbReference>
<proteinExistence type="inferred from homology"/>
<dbReference type="EMBL" id="CP021524">
    <property type="protein sequence ID" value="ARW11547.1"/>
    <property type="molecule type" value="Genomic_DNA"/>
</dbReference>
<dbReference type="InterPro" id="IPR005119">
    <property type="entry name" value="LysR_subst-bd"/>
</dbReference>
<reference evidence="6 7" key="1">
    <citation type="submission" date="2017-05" db="EMBL/GenBank/DDBJ databases">
        <title>Genome sequence of Acetobacter pasteurianus subsp. ascendens strain SRCM101447.</title>
        <authorList>
            <person name="Cho S.H."/>
        </authorList>
    </citation>
    <scope>NUCLEOTIDE SEQUENCE [LARGE SCALE GENOMIC DNA]</scope>
    <source>
        <strain evidence="6 7">SRCM101447</strain>
    </source>
</reference>
<evidence type="ECO:0000313" key="7">
    <source>
        <dbReference type="Proteomes" id="UP000195633"/>
    </source>
</evidence>
<dbReference type="Pfam" id="PF03466">
    <property type="entry name" value="LysR_substrate"/>
    <property type="match status" value="1"/>
</dbReference>
<dbReference type="InterPro" id="IPR036390">
    <property type="entry name" value="WH_DNA-bd_sf"/>
</dbReference>
<dbReference type="Gene3D" id="1.10.10.10">
    <property type="entry name" value="Winged helix-like DNA-binding domain superfamily/Winged helix DNA-binding domain"/>
    <property type="match status" value="1"/>
</dbReference>
<dbReference type="CDD" id="cd08414">
    <property type="entry name" value="PBP2_LTTR_aromatics_like"/>
    <property type="match status" value="1"/>
</dbReference>
<evidence type="ECO:0000256" key="3">
    <source>
        <dbReference type="ARBA" id="ARBA00023125"/>
    </source>
</evidence>
<dbReference type="GO" id="GO:0003700">
    <property type="term" value="F:DNA-binding transcription factor activity"/>
    <property type="evidence" value="ECO:0007669"/>
    <property type="project" value="InterPro"/>
</dbReference>
<protein>
    <submittedName>
        <fullName evidence="6">Small neutral protease regulatory protein</fullName>
    </submittedName>
</protein>
<dbReference type="InterPro" id="IPR000847">
    <property type="entry name" value="LysR_HTH_N"/>
</dbReference>
<dbReference type="FunFam" id="1.10.10.10:FF:000001">
    <property type="entry name" value="LysR family transcriptional regulator"/>
    <property type="match status" value="1"/>
</dbReference>
<dbReference type="GO" id="GO:0008233">
    <property type="term" value="F:peptidase activity"/>
    <property type="evidence" value="ECO:0007669"/>
    <property type="project" value="UniProtKB-KW"/>
</dbReference>
<dbReference type="AlphaFoldDB" id="A0A1Y0V9U0"/>
<dbReference type="PANTHER" id="PTHR30346:SF28">
    <property type="entry name" value="HTH-TYPE TRANSCRIPTIONAL REGULATOR CYNR"/>
    <property type="match status" value="1"/>
</dbReference>
<dbReference type="SUPFAM" id="SSF53850">
    <property type="entry name" value="Periplasmic binding protein-like II"/>
    <property type="match status" value="1"/>
</dbReference>
<evidence type="ECO:0000259" key="5">
    <source>
        <dbReference type="PROSITE" id="PS50931"/>
    </source>
</evidence>
<keyword evidence="3" id="KW-0238">DNA-binding</keyword>
<dbReference type="SUPFAM" id="SSF46785">
    <property type="entry name" value="Winged helix' DNA-binding domain"/>
    <property type="match status" value="1"/>
</dbReference>
<dbReference type="RefSeq" id="WP_087636217.1">
    <property type="nucleotide sequence ID" value="NZ_CP021524.1"/>
</dbReference>
<feature type="domain" description="HTH lysR-type" evidence="5">
    <location>
        <begin position="13"/>
        <end position="70"/>
    </location>
</feature>
<keyword evidence="4" id="KW-0804">Transcription</keyword>
<evidence type="ECO:0000256" key="2">
    <source>
        <dbReference type="ARBA" id="ARBA00023015"/>
    </source>
</evidence>
<organism evidence="6 7">
    <name type="scientific">Acetobacter ascendens</name>
    <dbReference type="NCBI Taxonomy" id="481146"/>
    <lineage>
        <taxon>Bacteria</taxon>
        <taxon>Pseudomonadati</taxon>
        <taxon>Pseudomonadota</taxon>
        <taxon>Alphaproteobacteria</taxon>
        <taxon>Acetobacterales</taxon>
        <taxon>Acetobacteraceae</taxon>
        <taxon>Acetobacter</taxon>
    </lineage>
</organism>
<dbReference type="PROSITE" id="PS50931">
    <property type="entry name" value="HTH_LYSR"/>
    <property type="match status" value="1"/>
</dbReference>
<dbReference type="Gene3D" id="3.40.190.10">
    <property type="entry name" value="Periplasmic binding protein-like II"/>
    <property type="match status" value="2"/>
</dbReference>
<gene>
    <name evidence="6" type="ORF">S101447_02509</name>
</gene>
<comment type="similarity">
    <text evidence="1">Belongs to the LysR transcriptional regulatory family.</text>
</comment>
<dbReference type="Pfam" id="PF00126">
    <property type="entry name" value="HTH_1"/>
    <property type="match status" value="1"/>
</dbReference>
<keyword evidence="6" id="KW-0378">Hydrolase</keyword>
<dbReference type="PRINTS" id="PR00039">
    <property type="entry name" value="HTHLYSR"/>
</dbReference>
<name>A0A1Y0V9U0_9PROT</name>
<evidence type="ECO:0000313" key="6">
    <source>
        <dbReference type="EMBL" id="ARW11547.1"/>
    </source>
</evidence>
<sequence length="308" mass="35420">MDLSIKRLVLVDMDMEHLRAFLFLAKRGNFSEAARDMNISQPSLSKKIRRLEDVLGAALFSRTTHQTSLTAFGRNFLEDARNLLDHSSKVMDRGQKLARGRAGAIRIGFTFSAIEMLSDVLPKFTEKESKFDIILEDMASNEQENALKTGRIDVGFMRQSQEEGLNFLPLTQEELVFLVPYDQDTIVSLKDLSRFNLPLVRFRKEFSQGIYERTEQILSDHIIQPHRILWFNETLSAIQVVRSGLACALIHRSSLSILSETEKKFTIHALQHPAARWEVGMATYDIGINPARDQFRKEFYQYIKNLHP</sequence>
<accession>A0A1Y0V9U0</accession>
<dbReference type="GO" id="GO:0032993">
    <property type="term" value="C:protein-DNA complex"/>
    <property type="evidence" value="ECO:0007669"/>
    <property type="project" value="TreeGrafter"/>
</dbReference>
<keyword evidence="6" id="KW-0645">Protease</keyword>
<dbReference type="GO" id="GO:0003677">
    <property type="term" value="F:DNA binding"/>
    <property type="evidence" value="ECO:0007669"/>
    <property type="project" value="UniProtKB-KW"/>
</dbReference>